<dbReference type="AlphaFoldDB" id="A0A1D6MVM3"/>
<accession>A0A1D6MVM3</accession>
<proteinExistence type="predicted"/>
<gene>
    <name evidence="1" type="ORF">ZEAMMB73_Zm00001d041361</name>
</gene>
<name>A0A1D6MVM3_MAIZE</name>
<sequence length="144" mass="16034">MAAAGPWPRDLAPVSPTWLGRRAWSQIRDGDVWIRWARGHTWPSLGSWLRGWALRWHTCSVGCGPRQSGRLGAASIRGGGRGAAWRRPLPVAQVGAVGGRNRLALGRQSDPEVQWLDLPSLRPMSVVERRRASSPWWCGGEERR</sequence>
<dbReference type="InParanoid" id="A0A1D6MVM3"/>
<reference evidence="1" key="1">
    <citation type="submission" date="2015-12" db="EMBL/GenBank/DDBJ databases">
        <title>Update maize B73 reference genome by single molecule sequencing technologies.</title>
        <authorList>
            <consortium name="Maize Genome Sequencing Project"/>
            <person name="Ware D."/>
        </authorList>
    </citation>
    <scope>NUCLEOTIDE SEQUENCE [LARGE SCALE GENOMIC DNA]</scope>
    <source>
        <tissue evidence="1">Seedling</tissue>
    </source>
</reference>
<evidence type="ECO:0000313" key="1">
    <source>
        <dbReference type="EMBL" id="ONM32859.1"/>
    </source>
</evidence>
<protein>
    <submittedName>
        <fullName evidence="1">Uncharacterized protein</fullName>
    </submittedName>
</protein>
<dbReference type="PaxDb" id="4577-AC230011.2_FGP001"/>
<dbReference type="EMBL" id="CM007649">
    <property type="protein sequence ID" value="ONM32859.1"/>
    <property type="molecule type" value="Genomic_DNA"/>
</dbReference>
<organism evidence="1">
    <name type="scientific">Zea mays</name>
    <name type="common">Maize</name>
    <dbReference type="NCBI Taxonomy" id="4577"/>
    <lineage>
        <taxon>Eukaryota</taxon>
        <taxon>Viridiplantae</taxon>
        <taxon>Streptophyta</taxon>
        <taxon>Embryophyta</taxon>
        <taxon>Tracheophyta</taxon>
        <taxon>Spermatophyta</taxon>
        <taxon>Magnoliopsida</taxon>
        <taxon>Liliopsida</taxon>
        <taxon>Poales</taxon>
        <taxon>Poaceae</taxon>
        <taxon>PACMAD clade</taxon>
        <taxon>Panicoideae</taxon>
        <taxon>Andropogonodae</taxon>
        <taxon>Andropogoneae</taxon>
        <taxon>Tripsacinae</taxon>
        <taxon>Zea</taxon>
    </lineage>
</organism>